<evidence type="ECO:0000256" key="1">
    <source>
        <dbReference type="SAM" id="SignalP"/>
    </source>
</evidence>
<evidence type="ECO:0000313" key="3">
    <source>
        <dbReference type="Proteomes" id="UP001221757"/>
    </source>
</evidence>
<organism evidence="2 3">
    <name type="scientific">Mycena rosella</name>
    <name type="common">Pink bonnet</name>
    <name type="synonym">Agaricus rosellus</name>
    <dbReference type="NCBI Taxonomy" id="1033263"/>
    <lineage>
        <taxon>Eukaryota</taxon>
        <taxon>Fungi</taxon>
        <taxon>Dikarya</taxon>
        <taxon>Basidiomycota</taxon>
        <taxon>Agaricomycotina</taxon>
        <taxon>Agaricomycetes</taxon>
        <taxon>Agaricomycetidae</taxon>
        <taxon>Agaricales</taxon>
        <taxon>Marasmiineae</taxon>
        <taxon>Mycenaceae</taxon>
        <taxon>Mycena</taxon>
    </lineage>
</organism>
<name>A0AAD7D694_MYCRO</name>
<comment type="caution">
    <text evidence="2">The sequence shown here is derived from an EMBL/GenBank/DDBJ whole genome shotgun (WGS) entry which is preliminary data.</text>
</comment>
<proteinExistence type="predicted"/>
<gene>
    <name evidence="2" type="ORF">B0H17DRAFT_1077952</name>
</gene>
<feature type="chain" id="PRO_5042160468" evidence="1">
    <location>
        <begin position="31"/>
        <end position="77"/>
    </location>
</feature>
<reference evidence="2" key="1">
    <citation type="submission" date="2023-03" db="EMBL/GenBank/DDBJ databases">
        <title>Massive genome expansion in bonnet fungi (Mycena s.s.) driven by repeated elements and novel gene families across ecological guilds.</title>
        <authorList>
            <consortium name="Lawrence Berkeley National Laboratory"/>
            <person name="Harder C.B."/>
            <person name="Miyauchi S."/>
            <person name="Viragh M."/>
            <person name="Kuo A."/>
            <person name="Thoen E."/>
            <person name="Andreopoulos B."/>
            <person name="Lu D."/>
            <person name="Skrede I."/>
            <person name="Drula E."/>
            <person name="Henrissat B."/>
            <person name="Morin E."/>
            <person name="Kohler A."/>
            <person name="Barry K."/>
            <person name="LaButti K."/>
            <person name="Morin E."/>
            <person name="Salamov A."/>
            <person name="Lipzen A."/>
            <person name="Mereny Z."/>
            <person name="Hegedus B."/>
            <person name="Baldrian P."/>
            <person name="Stursova M."/>
            <person name="Weitz H."/>
            <person name="Taylor A."/>
            <person name="Grigoriev I.V."/>
            <person name="Nagy L.G."/>
            <person name="Martin F."/>
            <person name="Kauserud H."/>
        </authorList>
    </citation>
    <scope>NUCLEOTIDE SEQUENCE</scope>
    <source>
        <strain evidence="2">CBHHK067</strain>
    </source>
</reference>
<dbReference type="Proteomes" id="UP001221757">
    <property type="component" value="Unassembled WGS sequence"/>
</dbReference>
<keyword evidence="1" id="KW-0732">Signal</keyword>
<sequence length="77" mass="8323">MKDKCGVGSARKKCSLHKLALLFGAAFSAALSVVRVDGVNLCAETRIQSEMTFGIPPKYESIGTEDWFTVWPNDGDG</sequence>
<accession>A0AAD7D694</accession>
<keyword evidence="3" id="KW-1185">Reference proteome</keyword>
<feature type="signal peptide" evidence="1">
    <location>
        <begin position="1"/>
        <end position="30"/>
    </location>
</feature>
<dbReference type="EMBL" id="JARKIE010000131">
    <property type="protein sequence ID" value="KAJ7678813.1"/>
    <property type="molecule type" value="Genomic_DNA"/>
</dbReference>
<evidence type="ECO:0000313" key="2">
    <source>
        <dbReference type="EMBL" id="KAJ7678813.1"/>
    </source>
</evidence>
<protein>
    <submittedName>
        <fullName evidence="2">Uncharacterized protein</fullName>
    </submittedName>
</protein>
<dbReference type="AlphaFoldDB" id="A0AAD7D694"/>